<gene>
    <name evidence="1" type="ORF">WMSIL1_LOCUS2822</name>
</gene>
<sequence length="86" mass="9678">MLHTKQPDEVYMSSYDSSLEGMSGVLLVNGTFLKGTAKGTCELLPDRTVITLDEVPDCEFILRRIANSPLQRMVRKHSLNLHFALK</sequence>
<dbReference type="Proteomes" id="UP000321570">
    <property type="component" value="Unassembled WGS sequence"/>
</dbReference>
<keyword evidence="2" id="KW-1185">Reference proteome</keyword>
<reference evidence="1 2" key="1">
    <citation type="submission" date="2019-07" db="EMBL/GenBank/DDBJ databases">
        <authorList>
            <person name="Jastrzebski P J."/>
            <person name="Paukszto L."/>
            <person name="Jastrzebski P J."/>
        </authorList>
    </citation>
    <scope>NUCLEOTIDE SEQUENCE [LARGE SCALE GENOMIC DNA]</scope>
    <source>
        <strain evidence="1 2">WMS-il1</strain>
    </source>
</reference>
<evidence type="ECO:0000313" key="2">
    <source>
        <dbReference type="Proteomes" id="UP000321570"/>
    </source>
</evidence>
<organism evidence="1 2">
    <name type="scientific">Hymenolepis diminuta</name>
    <name type="common">Rat tapeworm</name>
    <dbReference type="NCBI Taxonomy" id="6216"/>
    <lineage>
        <taxon>Eukaryota</taxon>
        <taxon>Metazoa</taxon>
        <taxon>Spiralia</taxon>
        <taxon>Lophotrochozoa</taxon>
        <taxon>Platyhelminthes</taxon>
        <taxon>Cestoda</taxon>
        <taxon>Eucestoda</taxon>
        <taxon>Cyclophyllidea</taxon>
        <taxon>Hymenolepididae</taxon>
        <taxon>Hymenolepis</taxon>
    </lineage>
</organism>
<protein>
    <submittedName>
        <fullName evidence="1">Uncharacterized protein</fullName>
    </submittedName>
</protein>
<proteinExistence type="predicted"/>
<evidence type="ECO:0000313" key="1">
    <source>
        <dbReference type="EMBL" id="VUZ42130.1"/>
    </source>
</evidence>
<name>A0A564Y4I0_HYMDI</name>
<dbReference type="AlphaFoldDB" id="A0A564Y4I0"/>
<dbReference type="EMBL" id="CABIJS010000079">
    <property type="protein sequence ID" value="VUZ42130.1"/>
    <property type="molecule type" value="Genomic_DNA"/>
</dbReference>
<accession>A0A564Y4I0</accession>